<keyword evidence="2" id="KW-1185">Reference proteome</keyword>
<accession>A0ABY8TMT3</accession>
<organism evidence="1 2">
    <name type="scientific">Tetradesmus obliquus</name>
    <name type="common">Green alga</name>
    <name type="synonym">Acutodesmus obliquus</name>
    <dbReference type="NCBI Taxonomy" id="3088"/>
    <lineage>
        <taxon>Eukaryota</taxon>
        <taxon>Viridiplantae</taxon>
        <taxon>Chlorophyta</taxon>
        <taxon>core chlorophytes</taxon>
        <taxon>Chlorophyceae</taxon>
        <taxon>CS clade</taxon>
        <taxon>Sphaeropleales</taxon>
        <taxon>Scenedesmaceae</taxon>
        <taxon>Tetradesmus</taxon>
    </lineage>
</organism>
<sequence>MEAQGDYGYLKSNRGTYTYLRGQDINGWDINCGFKNQHGEMMGYCPVKPYVSNWLDACSGYSGCQAVVVGPNAVGELTGWLRRRPGPTVPRSNCDVFVQREDKR</sequence>
<evidence type="ECO:0000313" key="2">
    <source>
        <dbReference type="Proteomes" id="UP001244341"/>
    </source>
</evidence>
<dbReference type="EMBL" id="CP126209">
    <property type="protein sequence ID" value="WIA10320.1"/>
    <property type="molecule type" value="Genomic_DNA"/>
</dbReference>
<protein>
    <submittedName>
        <fullName evidence="1">Uncharacterized protein</fullName>
    </submittedName>
</protein>
<gene>
    <name evidence="1" type="ORF">OEZ85_010512</name>
</gene>
<reference evidence="1 2" key="1">
    <citation type="submission" date="2023-05" db="EMBL/GenBank/DDBJ databases">
        <title>A 100% complete, gapless, phased diploid assembly of the Scenedesmus obliquus UTEX 3031 genome.</title>
        <authorList>
            <person name="Biondi T.C."/>
            <person name="Hanschen E.R."/>
            <person name="Kwon T."/>
            <person name="Eng W."/>
            <person name="Kruse C.P.S."/>
            <person name="Koehler S.I."/>
            <person name="Kunde Y."/>
            <person name="Gleasner C.D."/>
            <person name="You Mak K.T."/>
            <person name="Polle J."/>
            <person name="Hovde B.T."/>
            <person name="Starkenburg S.R."/>
        </authorList>
    </citation>
    <scope>NUCLEOTIDE SEQUENCE [LARGE SCALE GENOMIC DNA]</scope>
    <source>
        <strain evidence="1 2">DOE0152z</strain>
    </source>
</reference>
<dbReference type="Proteomes" id="UP001244341">
    <property type="component" value="Chromosome 2b"/>
</dbReference>
<proteinExistence type="predicted"/>
<name>A0ABY8TMT3_TETOB</name>
<evidence type="ECO:0000313" key="1">
    <source>
        <dbReference type="EMBL" id="WIA10320.1"/>
    </source>
</evidence>